<keyword evidence="5" id="KW-0378">Hydrolase</keyword>
<comment type="subcellular location">
    <subcellularLocation>
        <location evidence="1">Membrane</location>
        <topology evidence="1">Multi-pass membrane protein</topology>
    </subcellularLocation>
</comment>
<organism evidence="11 12">
    <name type="scientific">Pseudo-nitzschia multistriata</name>
    <dbReference type="NCBI Taxonomy" id="183589"/>
    <lineage>
        <taxon>Eukaryota</taxon>
        <taxon>Sar</taxon>
        <taxon>Stramenopiles</taxon>
        <taxon>Ochrophyta</taxon>
        <taxon>Bacillariophyta</taxon>
        <taxon>Bacillariophyceae</taxon>
        <taxon>Bacillariophycidae</taxon>
        <taxon>Bacillariales</taxon>
        <taxon>Bacillariaceae</taxon>
        <taxon>Pseudo-nitzschia</taxon>
    </lineage>
</organism>
<evidence type="ECO:0000256" key="6">
    <source>
        <dbReference type="ARBA" id="ARBA00022989"/>
    </source>
</evidence>
<keyword evidence="6 9" id="KW-1133">Transmembrane helix</keyword>
<keyword evidence="3" id="KW-0645">Protease</keyword>
<feature type="region of interest" description="Disordered" evidence="8">
    <location>
        <begin position="200"/>
        <end position="235"/>
    </location>
</feature>
<feature type="region of interest" description="Disordered" evidence="8">
    <location>
        <begin position="490"/>
        <end position="534"/>
    </location>
</feature>
<dbReference type="GO" id="GO:0006508">
    <property type="term" value="P:proteolysis"/>
    <property type="evidence" value="ECO:0007669"/>
    <property type="project" value="UniProtKB-KW"/>
</dbReference>
<keyword evidence="12" id="KW-1185">Reference proteome</keyword>
<feature type="compositionally biased region" description="Gly residues" evidence="8">
    <location>
        <begin position="507"/>
        <end position="525"/>
    </location>
</feature>
<feature type="transmembrane region" description="Helical" evidence="9">
    <location>
        <begin position="617"/>
        <end position="637"/>
    </location>
</feature>
<reference evidence="11 12" key="1">
    <citation type="submission" date="2019-01" db="EMBL/GenBank/DDBJ databases">
        <authorList>
            <person name="Ferrante I. M."/>
        </authorList>
    </citation>
    <scope>NUCLEOTIDE SEQUENCE [LARGE SCALE GENOMIC DNA]</scope>
    <source>
        <strain evidence="11 12">B856</strain>
    </source>
</reference>
<evidence type="ECO:0000313" key="12">
    <source>
        <dbReference type="Proteomes" id="UP000291116"/>
    </source>
</evidence>
<evidence type="ECO:0000259" key="10">
    <source>
        <dbReference type="Pfam" id="PF01694"/>
    </source>
</evidence>
<evidence type="ECO:0000256" key="3">
    <source>
        <dbReference type="ARBA" id="ARBA00022670"/>
    </source>
</evidence>
<evidence type="ECO:0000313" key="11">
    <source>
        <dbReference type="EMBL" id="VEU34128.1"/>
    </source>
</evidence>
<gene>
    <name evidence="11" type="ORF">PSNMU_V1.4_AUG-EV-PASAV3_0008230</name>
</gene>
<evidence type="ECO:0000256" key="8">
    <source>
        <dbReference type="SAM" id="MobiDB-lite"/>
    </source>
</evidence>
<dbReference type="PANTHER" id="PTHR43066:SF1">
    <property type="entry name" value="RHOMBOID PROTEIN 2"/>
    <property type="match status" value="1"/>
</dbReference>
<evidence type="ECO:0000256" key="2">
    <source>
        <dbReference type="ARBA" id="ARBA00009045"/>
    </source>
</evidence>
<feature type="transmembrane region" description="Helical" evidence="9">
    <location>
        <begin position="29"/>
        <end position="48"/>
    </location>
</feature>
<dbReference type="Pfam" id="PF01694">
    <property type="entry name" value="Rhomboid"/>
    <property type="match status" value="1"/>
</dbReference>
<dbReference type="SUPFAM" id="SSF144091">
    <property type="entry name" value="Rhomboid-like"/>
    <property type="match status" value="1"/>
</dbReference>
<dbReference type="InterPro" id="IPR035952">
    <property type="entry name" value="Rhomboid-like_sf"/>
</dbReference>
<feature type="transmembrane region" description="Helical" evidence="9">
    <location>
        <begin position="575"/>
        <end position="596"/>
    </location>
</feature>
<accession>A0A448YWG4</accession>
<evidence type="ECO:0000256" key="1">
    <source>
        <dbReference type="ARBA" id="ARBA00004141"/>
    </source>
</evidence>
<protein>
    <recommendedName>
        <fullName evidence="10">Peptidase S54 rhomboid domain-containing protein</fullName>
    </recommendedName>
</protein>
<dbReference type="OrthoDB" id="10257275at2759"/>
<proteinExistence type="inferred from homology"/>
<evidence type="ECO:0000256" key="4">
    <source>
        <dbReference type="ARBA" id="ARBA00022692"/>
    </source>
</evidence>
<feature type="compositionally biased region" description="Low complexity" evidence="8">
    <location>
        <begin position="746"/>
        <end position="756"/>
    </location>
</feature>
<dbReference type="Gene3D" id="1.20.1540.10">
    <property type="entry name" value="Rhomboid-like"/>
    <property type="match status" value="1"/>
</dbReference>
<keyword evidence="7 9" id="KW-0472">Membrane</keyword>
<evidence type="ECO:0000256" key="9">
    <source>
        <dbReference type="SAM" id="Phobius"/>
    </source>
</evidence>
<feature type="domain" description="Peptidase S54 rhomboid" evidence="10">
    <location>
        <begin position="285"/>
        <end position="459"/>
    </location>
</feature>
<feature type="compositionally biased region" description="Basic and acidic residues" evidence="8">
    <location>
        <begin position="759"/>
        <end position="772"/>
    </location>
</feature>
<feature type="compositionally biased region" description="Gly residues" evidence="8">
    <location>
        <begin position="796"/>
        <end position="805"/>
    </location>
</feature>
<keyword evidence="4 9" id="KW-0812">Transmembrane</keyword>
<feature type="transmembrane region" description="Helical" evidence="9">
    <location>
        <begin position="678"/>
        <end position="699"/>
    </location>
</feature>
<evidence type="ECO:0000256" key="5">
    <source>
        <dbReference type="ARBA" id="ARBA00022801"/>
    </source>
</evidence>
<dbReference type="InterPro" id="IPR022764">
    <property type="entry name" value="Peptidase_S54_rhomboid_dom"/>
</dbReference>
<sequence>MRCDAMQHSRSCTVPLNASASRLRRLKQWSLLAVGFFLVPLVGTYWHLCKWLAAEGCVLHRHSAVFVDNNSTRLSGSAPEATLHDHQSLRGLACKGRNGRGGSNNTPYSHGYFIDAGSFLRSPPPGIARLVTMVNDARASGLLLQPQNKNQLRQLLQQQQQQKTSNAAVIVGENSYRFDYAEEYRSPWPFVLPGFRTSGTPDENDVSVSPSSGKTDTGYGFRRNPDKPTGRMSPSESTAPIATYFWMVLNVGLYGWYWHNKVEPSGVALDGNLLGDGETGSDFGRALSGNLAHFEIWHVGLNTMSLLSLGTMLETTSTGSIGLFLWTASFLALTTVGVVALHGIDRRLRWRTQQQEQQQPRRRFPSMVGFSGILFCWSVASTLSLPDRTQTCPIPVLESLCFETHRWGGASNGTFGFGLDFSWAPLVQLAVVQVLLPRVSFTGHLSGLLVGFAWHWGLLPPLEWSQPCISYPVLWALGKQALYRGHGRRGRGDHEWGNPSADDGASGVPGGGRVLGGSSNGGGRTGNRWGSSWASEAQTSESEDQLLALLKYLCGAACLHGAGMVWAYRGIPDRFVLSESVVLSELLLVGLLVLFARSVETSGNRKTNAIHQHHCNPFASVGILGRAYVAFAVVALITDSMTLGGWLATAPLWKPGAPLGGPSPLLGHGFDPGPPPAVLLWAARLGLWVASAGGVCFALERAGEFQTERERGTAGIWTRVLGRTVAEPLASLGRHAAGPHRRLPLVSPASAGVRGASGRRGDPPPDRREIGARRAKFFSARSKGRTSAKPPENAPFGGGEAAGVV</sequence>
<dbReference type="GO" id="GO:0004252">
    <property type="term" value="F:serine-type endopeptidase activity"/>
    <property type="evidence" value="ECO:0007669"/>
    <property type="project" value="InterPro"/>
</dbReference>
<feature type="transmembrane region" description="Helical" evidence="9">
    <location>
        <begin position="323"/>
        <end position="344"/>
    </location>
</feature>
<dbReference type="AlphaFoldDB" id="A0A448YWG4"/>
<dbReference type="EMBL" id="CAACVS010000019">
    <property type="protein sequence ID" value="VEU34128.1"/>
    <property type="molecule type" value="Genomic_DNA"/>
</dbReference>
<dbReference type="GO" id="GO:0016020">
    <property type="term" value="C:membrane"/>
    <property type="evidence" value="ECO:0007669"/>
    <property type="project" value="UniProtKB-SubCell"/>
</dbReference>
<feature type="region of interest" description="Disordered" evidence="8">
    <location>
        <begin position="740"/>
        <end position="805"/>
    </location>
</feature>
<evidence type="ECO:0000256" key="7">
    <source>
        <dbReference type="ARBA" id="ARBA00023136"/>
    </source>
</evidence>
<name>A0A448YWG4_9STRA</name>
<comment type="similarity">
    <text evidence="2">Belongs to the peptidase S54 family.</text>
</comment>
<feature type="transmembrane region" description="Helical" evidence="9">
    <location>
        <begin position="364"/>
        <end position="385"/>
    </location>
</feature>
<dbReference type="PANTHER" id="PTHR43066">
    <property type="entry name" value="RHOMBOID-RELATED PROTEIN"/>
    <property type="match status" value="1"/>
</dbReference>
<feature type="compositionally biased region" description="Polar residues" evidence="8">
    <location>
        <begin position="200"/>
        <end position="215"/>
    </location>
</feature>
<dbReference type="Proteomes" id="UP000291116">
    <property type="component" value="Unassembled WGS sequence"/>
</dbReference>